<dbReference type="Pfam" id="PF20102">
    <property type="entry name" value="DUF6492"/>
    <property type="match status" value="1"/>
</dbReference>
<dbReference type="EMBL" id="CP060035">
    <property type="protein sequence ID" value="QOT70723.1"/>
    <property type="molecule type" value="Genomic_DNA"/>
</dbReference>
<accession>A0A7M2GDS3</accession>
<dbReference type="RefSeq" id="WP_025551954.1">
    <property type="nucleotide sequence ID" value="NZ_BATN01000153.1"/>
</dbReference>
<gene>
    <name evidence="1" type="ORF">H5V43_11370</name>
</gene>
<dbReference type="KEGG" id="sbar:H5V43_11370"/>
<sequence>MMMSAPVGNKCPGDAMHLTVDDYESFVLNGQRGDRSIQTVGKSGFLVCGPYRACKAGVYTVAVLGEVENSGASAIVDVVCNSGLHEFVKTDITAQAGPGLITIFSLNIPQDVSDLEIRLTVADDTRLKFQGVRIHGRDVDRDYAILNKSYANDAHWSVILFGSYLSYVKPEVPFYLVIPRRDEALFDRLFDSASVTGFIERLPIILYEDWVLEKTGNVPPAYFDGWHVQQVVKLAFSKLGLSRHYLTCDSAQFFTQPFDFGTALFRDGVLCTTARPLDRQEINQHFIDTGEQCWLRGNLVSAGVAFDAIDEHFSARLNPLKYHYIGCNGIFDSDICLSLESRAADFGYTNLCGLIAVSPYEFAWYGAFVTYCHPELFKPIEPCILRPIIEPDQLLDGAAPTGEDGYFGYLFQKPACDTLQPMQTYLACLAA</sequence>
<dbReference type="AlphaFoldDB" id="A0A7M2GDS3"/>
<evidence type="ECO:0000313" key="2">
    <source>
        <dbReference type="Proteomes" id="UP000593663"/>
    </source>
</evidence>
<protein>
    <submittedName>
        <fullName evidence="1">Uncharacterized protein</fullName>
    </submittedName>
</protein>
<proteinExistence type="predicted"/>
<reference evidence="2" key="1">
    <citation type="submission" date="2020-08" db="EMBL/GenBank/DDBJ databases">
        <title>Complete genome sequence of Sphingobium barthaii strain KK22, a high-molecular-weight polycyclic aromatic hydrocarbon-degrading soil bacterium.</title>
        <authorList>
            <person name="Mori J.F."/>
            <person name="Kanaly R.A."/>
        </authorList>
    </citation>
    <scope>NUCLEOTIDE SEQUENCE [LARGE SCALE GENOMIC DNA]</scope>
    <source>
        <strain evidence="2">KK22</strain>
    </source>
</reference>
<evidence type="ECO:0000313" key="1">
    <source>
        <dbReference type="EMBL" id="QOT70723.1"/>
    </source>
</evidence>
<dbReference type="InterPro" id="IPR045499">
    <property type="entry name" value="DUF6492"/>
</dbReference>
<name>A0A7M2GDS3_SPHSA</name>
<dbReference type="Proteomes" id="UP000593663">
    <property type="component" value="Chromosome 1"/>
</dbReference>
<organism evidence="1 2">
    <name type="scientific">Sphingobium fuliginis (strain ATCC 27551)</name>
    <dbReference type="NCBI Taxonomy" id="336203"/>
    <lineage>
        <taxon>Bacteria</taxon>
        <taxon>Pseudomonadati</taxon>
        <taxon>Pseudomonadota</taxon>
        <taxon>Alphaproteobacteria</taxon>
        <taxon>Sphingomonadales</taxon>
        <taxon>Sphingomonadaceae</taxon>
        <taxon>Sphingobium</taxon>
    </lineage>
</organism>